<dbReference type="STRING" id="1156394.T0PVR0"/>
<dbReference type="GO" id="GO:0006631">
    <property type="term" value="P:fatty acid metabolic process"/>
    <property type="evidence" value="ECO:0007669"/>
    <property type="project" value="UniProtKB-KW"/>
</dbReference>
<dbReference type="SUPFAM" id="SSF47336">
    <property type="entry name" value="ACP-like"/>
    <property type="match status" value="1"/>
</dbReference>
<dbReference type="FunFam" id="3.40.50.12780:FF:000013">
    <property type="entry name" value="Long-chain-fatty-acid--AMP ligase FadD32"/>
    <property type="match status" value="1"/>
</dbReference>
<dbReference type="GO" id="GO:0008610">
    <property type="term" value="P:lipid biosynthetic process"/>
    <property type="evidence" value="ECO:0007669"/>
    <property type="project" value="InterPro"/>
</dbReference>
<feature type="compositionally biased region" description="Polar residues" evidence="5">
    <location>
        <begin position="696"/>
        <end position="710"/>
    </location>
</feature>
<dbReference type="AlphaFoldDB" id="T0PVR0"/>
<gene>
    <name evidence="7" type="ORF">SDRG_12598</name>
</gene>
<dbReference type="PANTHER" id="PTHR22754">
    <property type="entry name" value="DISCO-INTERACTING PROTEIN 2 DIP2 -RELATED"/>
    <property type="match status" value="1"/>
</dbReference>
<feature type="region of interest" description="Disordered" evidence="5">
    <location>
        <begin position="690"/>
        <end position="717"/>
    </location>
</feature>
<dbReference type="PANTHER" id="PTHR22754:SF32">
    <property type="entry name" value="DISCO-INTERACTING PROTEIN 2"/>
    <property type="match status" value="1"/>
</dbReference>
<name>T0PVR0_SAPDV</name>
<sequence length="730" mass="79313">MADTLLARLDRWGAEQPEKTVYAFADDNGIITASLTYKELDERTLNLARWMRAPASAKGMGLSPDEKVLLVYPPGLDFIVAFVACLRAGVVAVPVYPPDPRKLRKDIVMFTTVCSNAGAKTALTCASYNHVKKILDIKQKMTFSERYPWPDLAWVETDRLVHAPAPSSSTLAAPSADAIAFLQYTSGSTSDPKGVMISHGNLTSNLHLIVDALAARTDAVVVSWLPQYHDMGLIGAYLGILFAGGNGVYLSPFSFIKNPSLWIELMAKHKATHLQAPNFAYALCARKFKPSSPSSLDLSSVRHMINGAEPVDVHAIEAFYATFSPLGLPRGVVRPTYGLAEHTVYVCDSSPSLTHLRVVKSVLESEDKMERATAATPANDVKDMVGCGEPKVDMRIVNADTRRTQPDGTVGEIWIRSSSTTQGYFNLPALTQEMFHASLVDAPEVHYMRTGDLGVLCERQLFVCGRLKDLIIVRGRNHYPQDIEKSVEAFDAIRPGCSAAFSVALNGQDDEVLCVLAEVRPEASQPLSELANAIRSAIAAEHGVQLTGVVFVESRSIPKTTSGKISRRRCKTAFLGQSLSELHRSINLDDRSPDETAVNHPPGPKRTYPPFESVPAASVTTFLCSEIAQLLNVPKTHVTNATTLHELGMDSMGLTQLQGIIANEYGVHAPEEVLYSETTTIDGLYEALKRAPPSSPQSAPNVGGDNQTSFLEDPPAPPRARMCCGCIAIR</sequence>
<dbReference type="Gene3D" id="3.40.50.12780">
    <property type="entry name" value="N-terminal domain of ligase-like"/>
    <property type="match status" value="1"/>
</dbReference>
<evidence type="ECO:0000256" key="5">
    <source>
        <dbReference type="SAM" id="MobiDB-lite"/>
    </source>
</evidence>
<dbReference type="SUPFAM" id="SSF56801">
    <property type="entry name" value="Acetyl-CoA synthetase-like"/>
    <property type="match status" value="1"/>
</dbReference>
<dbReference type="InterPro" id="IPR009081">
    <property type="entry name" value="PP-bd_ACP"/>
</dbReference>
<evidence type="ECO:0000313" key="8">
    <source>
        <dbReference type="Proteomes" id="UP000030762"/>
    </source>
</evidence>
<evidence type="ECO:0000313" key="7">
    <source>
        <dbReference type="EMBL" id="EQC29589.1"/>
    </source>
</evidence>
<dbReference type="InterPro" id="IPR040097">
    <property type="entry name" value="FAAL/FAAC"/>
</dbReference>
<dbReference type="InParanoid" id="T0PVR0"/>
<dbReference type="CDD" id="cd05931">
    <property type="entry name" value="FAAL"/>
    <property type="match status" value="1"/>
</dbReference>
<feature type="region of interest" description="Disordered" evidence="5">
    <location>
        <begin position="585"/>
        <end position="610"/>
    </location>
</feature>
<evidence type="ECO:0000256" key="4">
    <source>
        <dbReference type="ARBA" id="ARBA00023098"/>
    </source>
</evidence>
<dbReference type="InterPro" id="IPR000873">
    <property type="entry name" value="AMP-dep_synth/lig_dom"/>
</dbReference>
<dbReference type="InterPro" id="IPR042099">
    <property type="entry name" value="ANL_N_sf"/>
</dbReference>
<proteinExistence type="inferred from homology"/>
<dbReference type="PROSITE" id="PS00455">
    <property type="entry name" value="AMP_BINDING"/>
    <property type="match status" value="1"/>
</dbReference>
<keyword evidence="8" id="KW-1185">Reference proteome</keyword>
<reference evidence="7 8" key="1">
    <citation type="submission" date="2012-04" db="EMBL/GenBank/DDBJ databases">
        <title>The Genome Sequence of Saprolegnia declina VS20.</title>
        <authorList>
            <consortium name="The Broad Institute Genome Sequencing Platform"/>
            <person name="Russ C."/>
            <person name="Nusbaum C."/>
            <person name="Tyler B."/>
            <person name="van West P."/>
            <person name="Dieguez-Uribeondo J."/>
            <person name="de Bruijn I."/>
            <person name="Tripathy S."/>
            <person name="Jiang R."/>
            <person name="Young S.K."/>
            <person name="Zeng Q."/>
            <person name="Gargeya S."/>
            <person name="Fitzgerald M."/>
            <person name="Haas B."/>
            <person name="Abouelleil A."/>
            <person name="Alvarado L."/>
            <person name="Arachchi H.M."/>
            <person name="Berlin A."/>
            <person name="Chapman S.B."/>
            <person name="Goldberg J."/>
            <person name="Griggs A."/>
            <person name="Gujja S."/>
            <person name="Hansen M."/>
            <person name="Howarth C."/>
            <person name="Imamovic A."/>
            <person name="Larimer J."/>
            <person name="McCowen C."/>
            <person name="Montmayeur A."/>
            <person name="Murphy C."/>
            <person name="Neiman D."/>
            <person name="Pearson M."/>
            <person name="Priest M."/>
            <person name="Roberts A."/>
            <person name="Saif S."/>
            <person name="Shea T."/>
            <person name="Sisk P."/>
            <person name="Sykes S."/>
            <person name="Wortman J."/>
            <person name="Nusbaum C."/>
            <person name="Birren B."/>
        </authorList>
    </citation>
    <scope>NUCLEOTIDE SEQUENCE [LARGE SCALE GENOMIC DNA]</scope>
    <source>
        <strain evidence="7 8">VS20</strain>
    </source>
</reference>
<dbReference type="eggNOG" id="KOG3628">
    <property type="taxonomic scope" value="Eukaryota"/>
</dbReference>
<dbReference type="Proteomes" id="UP000030762">
    <property type="component" value="Unassembled WGS sequence"/>
</dbReference>
<feature type="domain" description="Carrier" evidence="6">
    <location>
        <begin position="614"/>
        <end position="692"/>
    </location>
</feature>
<evidence type="ECO:0000256" key="1">
    <source>
        <dbReference type="ARBA" id="ARBA00006432"/>
    </source>
</evidence>
<dbReference type="GeneID" id="19953325"/>
<dbReference type="Gene3D" id="3.30.300.30">
    <property type="match status" value="1"/>
</dbReference>
<accession>T0PVR0</accession>
<keyword evidence="2" id="KW-0436">Ligase</keyword>
<keyword evidence="4" id="KW-0443">Lipid metabolism</keyword>
<dbReference type="PROSITE" id="PS50075">
    <property type="entry name" value="CARRIER"/>
    <property type="match status" value="1"/>
</dbReference>
<dbReference type="RefSeq" id="XP_008616893.1">
    <property type="nucleotide sequence ID" value="XM_008618671.1"/>
</dbReference>
<protein>
    <recommendedName>
        <fullName evidence="6">Carrier domain-containing protein</fullName>
    </recommendedName>
</protein>
<dbReference type="Gene3D" id="1.10.1200.10">
    <property type="entry name" value="ACP-like"/>
    <property type="match status" value="1"/>
</dbReference>
<dbReference type="Pfam" id="PF23024">
    <property type="entry name" value="AMP-dom_DIP2-like"/>
    <property type="match status" value="1"/>
</dbReference>
<dbReference type="InterPro" id="IPR045851">
    <property type="entry name" value="AMP-bd_C_sf"/>
</dbReference>
<dbReference type="OrthoDB" id="199633at2759"/>
<dbReference type="Pfam" id="PF00550">
    <property type="entry name" value="PP-binding"/>
    <property type="match status" value="1"/>
</dbReference>
<keyword evidence="3" id="KW-0276">Fatty acid metabolism</keyword>
<evidence type="ECO:0000256" key="2">
    <source>
        <dbReference type="ARBA" id="ARBA00022598"/>
    </source>
</evidence>
<feature type="compositionally biased region" description="Basic and acidic residues" evidence="5">
    <location>
        <begin position="585"/>
        <end position="594"/>
    </location>
</feature>
<dbReference type="InterPro" id="IPR025110">
    <property type="entry name" value="AMP-bd_C"/>
</dbReference>
<comment type="similarity">
    <text evidence="1">Belongs to the ATP-dependent AMP-binding enzyme family.</text>
</comment>
<evidence type="ECO:0000256" key="3">
    <source>
        <dbReference type="ARBA" id="ARBA00022832"/>
    </source>
</evidence>
<dbReference type="InterPro" id="IPR020845">
    <property type="entry name" value="AMP-binding_CS"/>
</dbReference>
<dbReference type="GO" id="GO:0016874">
    <property type="term" value="F:ligase activity"/>
    <property type="evidence" value="ECO:0007669"/>
    <property type="project" value="UniProtKB-KW"/>
</dbReference>
<evidence type="ECO:0000259" key="6">
    <source>
        <dbReference type="PROSITE" id="PS50075"/>
    </source>
</evidence>
<organism evidence="7 8">
    <name type="scientific">Saprolegnia diclina (strain VS20)</name>
    <dbReference type="NCBI Taxonomy" id="1156394"/>
    <lineage>
        <taxon>Eukaryota</taxon>
        <taxon>Sar</taxon>
        <taxon>Stramenopiles</taxon>
        <taxon>Oomycota</taxon>
        <taxon>Saprolegniomycetes</taxon>
        <taxon>Saprolegniales</taxon>
        <taxon>Saprolegniaceae</taxon>
        <taxon>Saprolegnia</taxon>
    </lineage>
</organism>
<dbReference type="OMA" id="DEPGHTD"/>
<dbReference type="VEuPathDB" id="FungiDB:SDRG_12598"/>
<dbReference type="EMBL" id="JH767182">
    <property type="protein sequence ID" value="EQC29589.1"/>
    <property type="molecule type" value="Genomic_DNA"/>
</dbReference>
<dbReference type="InterPro" id="IPR036736">
    <property type="entry name" value="ACP-like_sf"/>
</dbReference>
<dbReference type="Pfam" id="PF00501">
    <property type="entry name" value="AMP-binding"/>
    <property type="match status" value="1"/>
</dbReference>